<accession>A0A976NZ38</accession>
<reference evidence="1 2" key="1">
    <citation type="journal article" date="2021" name="Genome Biol.">
        <title>AFLAP: assembly-free linkage analysis pipeline using k-mers from genome sequencing data.</title>
        <authorList>
            <person name="Fletcher K."/>
            <person name="Zhang L."/>
            <person name="Gil J."/>
            <person name="Han R."/>
            <person name="Cavanaugh K."/>
            <person name="Michelmore R."/>
        </authorList>
    </citation>
    <scope>NUCLEOTIDE SEQUENCE [LARGE SCALE GENOMIC DNA]</scope>
    <source>
        <strain evidence="1 2">SF5</strain>
    </source>
</reference>
<proteinExistence type="predicted"/>
<dbReference type="KEGG" id="blac:94351126"/>
<evidence type="ECO:0000313" key="1">
    <source>
        <dbReference type="EMBL" id="TDH73313.1"/>
    </source>
</evidence>
<name>A0A976NZ38_BRELC</name>
<dbReference type="RefSeq" id="XP_067822811.1">
    <property type="nucleotide sequence ID" value="XM_067965455.1"/>
</dbReference>
<protein>
    <submittedName>
        <fullName evidence="1">Uncharacterized protein</fullName>
    </submittedName>
</protein>
<sequence>MAKLLVWGDALFLVRCEFGELEVQRILVCADKKSTLRRCSVKFDKATVLPPDARLVATKEVVDTQLAIRYPVLVIRASGEGAKEFLADPSPVFCKSQRPSEGKNTDTTLVDKSCNPRDRLIFCIMHENGADGEIGLHLLNTVEISIQDGTRGDGSGAFSGIDANSLQYFLTDGPYLILFQRFLQIAAVLKLQRSLPNSSHYGFYLFIERVDIIYGMKNMTSALFELVACVYVSKVYCSNPHLLIHARQISCLLTADGHIWSILELDSGPKDTLRCDYLTTEGIDIDRVTCCCFISNLKKCQFSACNDLINWNVRTTTRLCSRKLMVSALVVAGTTNNTVLVHANGRVLVSYVLPARPADIWLLDENCENQNYVFCVRCDDVKRSFFVLEFCSNVQNDSMNLLLSFNNVLLLNSIPGLVHTDDNAVVNNKLSIDTYVDYGQLIKRSVLITQKTSAAKTKLTCHRLRLHTEEKSKRAIHYLKRSRNEKNGNLINSVVKEVGPKPFHYIERTQKASSRMDYPDEEIHYIENALASKSQLGKLVGTLSARLSHEVHNLKRLHMVMGDKRYLARQLCQLTVHQWQLHQLDAKHRKSQFTSLSYLSNQTRDIPSSRLQGFLDMKTIVKTSNTARSAAMNQDSNILSKGLSAQIMLQQFRVLSYAPSSSLLHVEVVLRNQSGSSFNDAFVVLTAPEGSAAQGWTCSSSVVSEFVFNTDTADHLAKDARFSLDLHFVPKMSFLRNQKPLDIILWLYWGSTQDVRYYVDWQPGSSAYAVSSVKIYPNDVLSAARESCGDSTWCHESILKVPLLFLSSGSNLISWYAQSGMNTFKNCIIRQKFLLMDLTVAWSELMMYEISKTVATMPSDVYVMRYPLEFSHLRALQLLLRSMRQEFFADKQQTSIEFISHGSQTRTQNTYMSNFRTMQYTTDLQATQLLQTLQKRVNFHMIWFDYKAFGTKTCSNKCDVN</sequence>
<evidence type="ECO:0000313" key="2">
    <source>
        <dbReference type="Proteomes" id="UP000294530"/>
    </source>
</evidence>
<dbReference type="GeneID" id="94351126"/>
<organism evidence="1 2">
    <name type="scientific">Bremia lactucae</name>
    <name type="common">Lettuce downy mildew</name>
    <dbReference type="NCBI Taxonomy" id="4779"/>
    <lineage>
        <taxon>Eukaryota</taxon>
        <taxon>Sar</taxon>
        <taxon>Stramenopiles</taxon>
        <taxon>Oomycota</taxon>
        <taxon>Peronosporomycetes</taxon>
        <taxon>Peronosporales</taxon>
        <taxon>Peronosporaceae</taxon>
        <taxon>Bremia</taxon>
    </lineage>
</organism>
<dbReference type="OrthoDB" id="128950at2759"/>
<keyword evidence="2" id="KW-1185">Reference proteome</keyword>
<dbReference type="Proteomes" id="UP000294530">
    <property type="component" value="Unassembled WGS sequence"/>
</dbReference>
<dbReference type="EMBL" id="SHOA02000001">
    <property type="protein sequence ID" value="TDH73313.1"/>
    <property type="molecule type" value="Genomic_DNA"/>
</dbReference>
<gene>
    <name evidence="1" type="ORF">CCR75_007394</name>
</gene>
<comment type="caution">
    <text evidence="1">The sequence shown here is derived from an EMBL/GenBank/DDBJ whole genome shotgun (WGS) entry which is preliminary data.</text>
</comment>
<dbReference type="AlphaFoldDB" id="A0A976NZ38"/>